<dbReference type="PANTHER" id="PTHR43986:SF10">
    <property type="entry name" value="ELONGATION FACTOR EEF-1B GAMMA SUBUNIT, PUTATIVE (AFU_ORTHOLOGUE AFUA_1G17120)-RELATED"/>
    <property type="match status" value="1"/>
</dbReference>
<evidence type="ECO:0000313" key="5">
    <source>
        <dbReference type="Proteomes" id="UP000193144"/>
    </source>
</evidence>
<dbReference type="InterPro" id="IPR010987">
    <property type="entry name" value="Glutathione-S-Trfase_C-like"/>
</dbReference>
<dbReference type="InterPro" id="IPR050802">
    <property type="entry name" value="EF-GSTs"/>
</dbReference>
<keyword evidence="4" id="KW-0808">Transferase</keyword>
<dbReference type="InterPro" id="IPR036249">
    <property type="entry name" value="Thioredoxin-like_sf"/>
</dbReference>
<dbReference type="Gene3D" id="1.20.1050.10">
    <property type="match status" value="1"/>
</dbReference>
<dbReference type="OrthoDB" id="249703at2759"/>
<dbReference type="GO" id="GO:0006414">
    <property type="term" value="P:translational elongation"/>
    <property type="evidence" value="ECO:0007669"/>
    <property type="project" value="TreeGrafter"/>
</dbReference>
<organism evidence="4 5">
    <name type="scientific">Clohesyomyces aquaticus</name>
    <dbReference type="NCBI Taxonomy" id="1231657"/>
    <lineage>
        <taxon>Eukaryota</taxon>
        <taxon>Fungi</taxon>
        <taxon>Dikarya</taxon>
        <taxon>Ascomycota</taxon>
        <taxon>Pezizomycotina</taxon>
        <taxon>Dothideomycetes</taxon>
        <taxon>Pleosporomycetidae</taxon>
        <taxon>Pleosporales</taxon>
        <taxon>Lindgomycetaceae</taxon>
        <taxon>Clohesyomyces</taxon>
    </lineage>
</organism>
<feature type="non-terminal residue" evidence="4">
    <location>
        <position position="1"/>
    </location>
</feature>
<dbReference type="Pfam" id="PF02798">
    <property type="entry name" value="GST_N"/>
    <property type="match status" value="1"/>
</dbReference>
<dbReference type="GO" id="GO:0016740">
    <property type="term" value="F:transferase activity"/>
    <property type="evidence" value="ECO:0007669"/>
    <property type="project" value="UniProtKB-KW"/>
</dbReference>
<dbReference type="InterPro" id="IPR040079">
    <property type="entry name" value="Glutathione_S-Trfase"/>
</dbReference>
<dbReference type="SUPFAM" id="SSF52833">
    <property type="entry name" value="Thioredoxin-like"/>
    <property type="match status" value="1"/>
</dbReference>
<dbReference type="PROSITE" id="PS50405">
    <property type="entry name" value="GST_CTER"/>
    <property type="match status" value="1"/>
</dbReference>
<evidence type="ECO:0000256" key="1">
    <source>
        <dbReference type="ARBA" id="ARBA00007409"/>
    </source>
</evidence>
<comment type="caution">
    <text evidence="4">The sequence shown here is derived from an EMBL/GenBank/DDBJ whole genome shotgun (WGS) entry which is preliminary data.</text>
</comment>
<evidence type="ECO:0000313" key="4">
    <source>
        <dbReference type="EMBL" id="ORY05716.1"/>
    </source>
</evidence>
<sequence>AAANLNGLTLTTDPAYSYGVTNKTPEFLSKFPMGKIPALTTASGFHLAEATAIAYFISDSGPKREQLLGRTVEERALVQMWIAYSDTELWPQTAAILGPMFGRQKYDKENVDEKEEQFVRAMKRLELHLNQEGKVWLVRDDELSLADLSVAGSICWALKFLMDAEYRAQYPKVMEWWERLMEVEGVGSAFRAP</sequence>
<accession>A0A1Y1Z674</accession>
<dbReference type="InterPro" id="IPR036282">
    <property type="entry name" value="Glutathione-S-Trfase_C_sf"/>
</dbReference>
<dbReference type="SUPFAM" id="SSF47616">
    <property type="entry name" value="GST C-terminal domain-like"/>
    <property type="match status" value="1"/>
</dbReference>
<feature type="domain" description="GST C-terminal" evidence="3">
    <location>
        <begin position="71"/>
        <end position="193"/>
    </location>
</feature>
<dbReference type="CDD" id="cd03044">
    <property type="entry name" value="GST_N_EF1Bgamma"/>
    <property type="match status" value="1"/>
</dbReference>
<gene>
    <name evidence="4" type="ORF">BCR34DRAFT_448238</name>
</gene>
<protein>
    <submittedName>
        <fullName evidence="4">Glutathione S-transferase</fullName>
    </submittedName>
</protein>
<evidence type="ECO:0000256" key="2">
    <source>
        <dbReference type="RuleBase" id="RU003494"/>
    </source>
</evidence>
<dbReference type="InterPro" id="IPR004045">
    <property type="entry name" value="Glutathione_S-Trfase_N"/>
</dbReference>
<dbReference type="GO" id="GO:0005634">
    <property type="term" value="C:nucleus"/>
    <property type="evidence" value="ECO:0007669"/>
    <property type="project" value="TreeGrafter"/>
</dbReference>
<dbReference type="STRING" id="1231657.A0A1Y1Z674"/>
<dbReference type="PANTHER" id="PTHR43986">
    <property type="entry name" value="ELONGATION FACTOR 1-GAMMA"/>
    <property type="match status" value="1"/>
</dbReference>
<proteinExistence type="inferred from homology"/>
<dbReference type="Pfam" id="PF00043">
    <property type="entry name" value="GST_C"/>
    <property type="match status" value="1"/>
</dbReference>
<dbReference type="InterPro" id="IPR004046">
    <property type="entry name" value="GST_C"/>
</dbReference>
<name>A0A1Y1Z674_9PLEO</name>
<dbReference type="EMBL" id="MCFA01000123">
    <property type="protein sequence ID" value="ORY05716.1"/>
    <property type="molecule type" value="Genomic_DNA"/>
</dbReference>
<dbReference type="AlphaFoldDB" id="A0A1Y1Z674"/>
<dbReference type="SFLD" id="SFLDG00358">
    <property type="entry name" value="Main_(cytGST)"/>
    <property type="match status" value="1"/>
</dbReference>
<dbReference type="Proteomes" id="UP000193144">
    <property type="component" value="Unassembled WGS sequence"/>
</dbReference>
<evidence type="ECO:0000259" key="3">
    <source>
        <dbReference type="PROSITE" id="PS50405"/>
    </source>
</evidence>
<feature type="non-terminal residue" evidence="4">
    <location>
        <position position="193"/>
    </location>
</feature>
<reference evidence="4 5" key="1">
    <citation type="submission" date="2016-07" db="EMBL/GenBank/DDBJ databases">
        <title>Pervasive Adenine N6-methylation of Active Genes in Fungi.</title>
        <authorList>
            <consortium name="DOE Joint Genome Institute"/>
            <person name="Mondo S.J."/>
            <person name="Dannebaum R.O."/>
            <person name="Kuo R.C."/>
            <person name="Labutti K."/>
            <person name="Haridas S."/>
            <person name="Kuo A."/>
            <person name="Salamov A."/>
            <person name="Ahrendt S.R."/>
            <person name="Lipzen A."/>
            <person name="Sullivan W."/>
            <person name="Andreopoulos W.B."/>
            <person name="Clum A."/>
            <person name="Lindquist E."/>
            <person name="Daum C."/>
            <person name="Ramamoorthy G.K."/>
            <person name="Gryganskyi A."/>
            <person name="Culley D."/>
            <person name="Magnuson J.K."/>
            <person name="James T.Y."/>
            <person name="O'Malley M.A."/>
            <person name="Stajich J.E."/>
            <person name="Spatafora J.W."/>
            <person name="Visel A."/>
            <person name="Grigoriev I.V."/>
        </authorList>
    </citation>
    <scope>NUCLEOTIDE SEQUENCE [LARGE SCALE GENOMIC DNA]</scope>
    <source>
        <strain evidence="4 5">CBS 115471</strain>
    </source>
</reference>
<dbReference type="GO" id="GO:0005737">
    <property type="term" value="C:cytoplasm"/>
    <property type="evidence" value="ECO:0007669"/>
    <property type="project" value="TreeGrafter"/>
</dbReference>
<comment type="similarity">
    <text evidence="1 2">Belongs to the GST superfamily.</text>
</comment>
<keyword evidence="5" id="KW-1185">Reference proteome</keyword>
<dbReference type="Gene3D" id="3.40.30.10">
    <property type="entry name" value="Glutaredoxin"/>
    <property type="match status" value="1"/>
</dbReference>
<dbReference type="SFLD" id="SFLDS00019">
    <property type="entry name" value="Glutathione_Transferase_(cytos"/>
    <property type="match status" value="1"/>
</dbReference>